<dbReference type="EMBL" id="JAIPUX010000035">
    <property type="protein sequence ID" value="KAH0631431.1"/>
    <property type="molecule type" value="Genomic_DNA"/>
</dbReference>
<feature type="coiled-coil region" evidence="1">
    <location>
        <begin position="69"/>
        <end position="139"/>
    </location>
</feature>
<comment type="caution">
    <text evidence="2">The sequence shown here is derived from an EMBL/GenBank/DDBJ whole genome shotgun (WGS) entry which is preliminary data.</text>
</comment>
<sequence length="154" mass="17497">LPLFLLSGASLKCETCRAASKNCSGEMLPCGRMNDICLISYTVFTIGFGGESKKTIIGVTNIDQNIIILEDMRIIHQEIKQEIHNSREELKQEFKAEVGEIIARLDKIDEDLTGVSKKLGILEAKMKEMEEKVMDLSKDQKEDHDMILRLQRKQ</sequence>
<evidence type="ECO:0000256" key="1">
    <source>
        <dbReference type="SAM" id="Coils"/>
    </source>
</evidence>
<evidence type="ECO:0000313" key="2">
    <source>
        <dbReference type="EMBL" id="KAH0631431.1"/>
    </source>
</evidence>
<accession>A0ABQ7TPX3</accession>
<organism evidence="2 3">
    <name type="scientific">Phrynosoma platyrhinos</name>
    <name type="common">Desert horned lizard</name>
    <dbReference type="NCBI Taxonomy" id="52577"/>
    <lineage>
        <taxon>Eukaryota</taxon>
        <taxon>Metazoa</taxon>
        <taxon>Chordata</taxon>
        <taxon>Craniata</taxon>
        <taxon>Vertebrata</taxon>
        <taxon>Euteleostomi</taxon>
        <taxon>Lepidosauria</taxon>
        <taxon>Squamata</taxon>
        <taxon>Bifurcata</taxon>
        <taxon>Unidentata</taxon>
        <taxon>Episquamata</taxon>
        <taxon>Toxicofera</taxon>
        <taxon>Iguania</taxon>
        <taxon>Phrynosomatidae</taxon>
        <taxon>Phrynosomatinae</taxon>
        <taxon>Phrynosoma</taxon>
    </lineage>
</organism>
<keyword evidence="1" id="KW-0175">Coiled coil</keyword>
<protein>
    <submittedName>
        <fullName evidence="2">Uncharacterized protein</fullName>
    </submittedName>
</protein>
<keyword evidence="3" id="KW-1185">Reference proteome</keyword>
<gene>
    <name evidence="2" type="ORF">JD844_005754</name>
</gene>
<evidence type="ECO:0000313" key="3">
    <source>
        <dbReference type="Proteomes" id="UP000826234"/>
    </source>
</evidence>
<name>A0ABQ7TPX3_PHRPL</name>
<proteinExistence type="predicted"/>
<dbReference type="Proteomes" id="UP000826234">
    <property type="component" value="Unassembled WGS sequence"/>
</dbReference>
<feature type="non-terminal residue" evidence="2">
    <location>
        <position position="1"/>
    </location>
</feature>
<reference evidence="2 3" key="1">
    <citation type="journal article" date="2022" name="Gigascience">
        <title>A chromosome-level genome assembly and annotation of the desert horned lizard, Phrynosoma platyrhinos, provides insight into chromosomal rearrangements among reptiles.</title>
        <authorList>
            <person name="Koochekian N."/>
            <person name="Ascanio A."/>
            <person name="Farleigh K."/>
            <person name="Card D.C."/>
            <person name="Schield D.R."/>
            <person name="Castoe T.A."/>
            <person name="Jezkova T."/>
        </authorList>
    </citation>
    <scope>NUCLEOTIDE SEQUENCE [LARGE SCALE GENOMIC DNA]</scope>
    <source>
        <strain evidence="2">NK-2021</strain>
    </source>
</reference>